<evidence type="ECO:0000256" key="1">
    <source>
        <dbReference type="SAM" id="Phobius"/>
    </source>
</evidence>
<keyword evidence="1" id="KW-0812">Transmembrane</keyword>
<keyword evidence="1" id="KW-1133">Transmembrane helix</keyword>
<protein>
    <submittedName>
        <fullName evidence="2">Uncharacterized protein</fullName>
    </submittedName>
</protein>
<feature type="transmembrane region" description="Helical" evidence="1">
    <location>
        <begin position="104"/>
        <end position="130"/>
    </location>
</feature>
<organism evidence="2 3">
    <name type="scientific">Phialemonium thermophilum</name>
    <dbReference type="NCBI Taxonomy" id="223376"/>
    <lineage>
        <taxon>Eukaryota</taxon>
        <taxon>Fungi</taxon>
        <taxon>Dikarya</taxon>
        <taxon>Ascomycota</taxon>
        <taxon>Pezizomycotina</taxon>
        <taxon>Sordariomycetes</taxon>
        <taxon>Sordariomycetidae</taxon>
        <taxon>Cephalothecales</taxon>
        <taxon>Cephalothecaceae</taxon>
        <taxon>Phialemonium</taxon>
    </lineage>
</organism>
<accession>A0ABR3WJA5</accession>
<evidence type="ECO:0000313" key="3">
    <source>
        <dbReference type="Proteomes" id="UP001586593"/>
    </source>
</evidence>
<comment type="caution">
    <text evidence="2">The sequence shown here is derived from an EMBL/GenBank/DDBJ whole genome shotgun (WGS) entry which is preliminary data.</text>
</comment>
<gene>
    <name evidence="2" type="ORF">VTK73DRAFT_6487</name>
</gene>
<evidence type="ECO:0000313" key="2">
    <source>
        <dbReference type="EMBL" id="KAL1863062.1"/>
    </source>
</evidence>
<name>A0ABR3WJA5_9PEZI</name>
<reference evidence="2 3" key="1">
    <citation type="journal article" date="2024" name="Commun. Biol.">
        <title>Comparative genomic analysis of thermophilic fungi reveals convergent evolutionary adaptations and gene losses.</title>
        <authorList>
            <person name="Steindorff A.S."/>
            <person name="Aguilar-Pontes M.V."/>
            <person name="Robinson A.J."/>
            <person name="Andreopoulos B."/>
            <person name="LaButti K."/>
            <person name="Kuo A."/>
            <person name="Mondo S."/>
            <person name="Riley R."/>
            <person name="Otillar R."/>
            <person name="Haridas S."/>
            <person name="Lipzen A."/>
            <person name="Grimwood J."/>
            <person name="Schmutz J."/>
            <person name="Clum A."/>
            <person name="Reid I.D."/>
            <person name="Moisan M.C."/>
            <person name="Butler G."/>
            <person name="Nguyen T.T.M."/>
            <person name="Dewar K."/>
            <person name="Conant G."/>
            <person name="Drula E."/>
            <person name="Henrissat B."/>
            <person name="Hansel C."/>
            <person name="Singer S."/>
            <person name="Hutchinson M.I."/>
            <person name="de Vries R.P."/>
            <person name="Natvig D.O."/>
            <person name="Powell A.J."/>
            <person name="Tsang A."/>
            <person name="Grigoriev I.V."/>
        </authorList>
    </citation>
    <scope>NUCLEOTIDE SEQUENCE [LARGE SCALE GENOMIC DNA]</scope>
    <source>
        <strain evidence="2 3">ATCC 24622</strain>
    </source>
</reference>
<keyword evidence="1" id="KW-0472">Membrane</keyword>
<dbReference type="EMBL" id="JAZHXJ010000366">
    <property type="protein sequence ID" value="KAL1863062.1"/>
    <property type="molecule type" value="Genomic_DNA"/>
</dbReference>
<sequence>MAAEELDTQDNLINLQTDQNHPDGSELVHLTRRTLPSYVDMDHNQVPHGGENHDATDHPAPCGQDVRLRGFSAAAFVLLKLDCDEIPASVVCRLLDFKMVWWKVVLVILALSVPVAVVAAAGIFALVVALRSDDCPARQSGAWALSASRRTTGLLFLSMEDAKVEETYAKHSRAWLEMGWESMGPVSQETRLSSAQMMENYDRSSAFPLPLFQWHRVSHG</sequence>
<dbReference type="Proteomes" id="UP001586593">
    <property type="component" value="Unassembled WGS sequence"/>
</dbReference>
<proteinExistence type="predicted"/>
<keyword evidence="3" id="KW-1185">Reference proteome</keyword>